<accession>A0A2N8KN64</accession>
<organism evidence="2 3">
    <name type="scientific">Achromobacter pulmonis</name>
    <dbReference type="NCBI Taxonomy" id="1389932"/>
    <lineage>
        <taxon>Bacteria</taxon>
        <taxon>Pseudomonadati</taxon>
        <taxon>Pseudomonadota</taxon>
        <taxon>Betaproteobacteria</taxon>
        <taxon>Burkholderiales</taxon>
        <taxon>Alcaligenaceae</taxon>
        <taxon>Achromobacter</taxon>
    </lineage>
</organism>
<sequence length="149" mass="14708">MPLSLRFALPAAPAALRIAAILALAAGIGVWASILLAPQPASLPPAVSAAAAPRAVDNGPVALWFGKDEAMRTQISVLGVIAAGPDGAAVLSIDGGPPLAWRVGDEVAPGIVLREVAAETITVEQAGRASRLPAPAAPPAPAGIVRANG</sequence>
<dbReference type="RefSeq" id="WP_102771799.1">
    <property type="nucleotide sequence ID" value="NZ_POQS01000001.1"/>
</dbReference>
<keyword evidence="3" id="KW-1185">Reference proteome</keyword>
<reference evidence="2 3" key="1">
    <citation type="submission" date="2018-01" db="EMBL/GenBank/DDBJ databases">
        <title>The draft genome of an aniline degradation strain ANB-1.</title>
        <authorList>
            <person name="Zhang L."/>
            <person name="Jiang J."/>
        </authorList>
    </citation>
    <scope>NUCLEOTIDE SEQUENCE [LARGE SCALE GENOMIC DNA]</scope>
    <source>
        <strain evidence="2 3">ANB-1</strain>
    </source>
</reference>
<dbReference type="EMBL" id="POQS01000001">
    <property type="protein sequence ID" value="PND34894.1"/>
    <property type="molecule type" value="Genomic_DNA"/>
</dbReference>
<dbReference type="Proteomes" id="UP000235994">
    <property type="component" value="Unassembled WGS sequence"/>
</dbReference>
<evidence type="ECO:0000256" key="1">
    <source>
        <dbReference type="SAM" id="MobiDB-lite"/>
    </source>
</evidence>
<evidence type="ECO:0000313" key="3">
    <source>
        <dbReference type="Proteomes" id="UP000235994"/>
    </source>
</evidence>
<name>A0A2N8KN64_9BURK</name>
<gene>
    <name evidence="2" type="ORF">C1I89_00380</name>
</gene>
<protein>
    <submittedName>
        <fullName evidence="2">General secretion pathway protein GspC</fullName>
    </submittedName>
</protein>
<comment type="caution">
    <text evidence="2">The sequence shown here is derived from an EMBL/GenBank/DDBJ whole genome shotgun (WGS) entry which is preliminary data.</text>
</comment>
<evidence type="ECO:0000313" key="2">
    <source>
        <dbReference type="EMBL" id="PND34894.1"/>
    </source>
</evidence>
<proteinExistence type="predicted"/>
<feature type="region of interest" description="Disordered" evidence="1">
    <location>
        <begin position="127"/>
        <end position="149"/>
    </location>
</feature>
<dbReference type="AlphaFoldDB" id="A0A2N8KN64"/>